<organism evidence="1 2">
    <name type="scientific">Aplosporella prunicola CBS 121167</name>
    <dbReference type="NCBI Taxonomy" id="1176127"/>
    <lineage>
        <taxon>Eukaryota</taxon>
        <taxon>Fungi</taxon>
        <taxon>Dikarya</taxon>
        <taxon>Ascomycota</taxon>
        <taxon>Pezizomycotina</taxon>
        <taxon>Dothideomycetes</taxon>
        <taxon>Dothideomycetes incertae sedis</taxon>
        <taxon>Botryosphaeriales</taxon>
        <taxon>Aplosporellaceae</taxon>
        <taxon>Aplosporella</taxon>
    </lineage>
</organism>
<sequence>MQAWRRDERWCQRPPVDPSVGTPRWLRQRVLRGIKLWLDEDRWAVRAAGDFAAVVSLPISIIPKLGSSSDRIIAVACQEGKNIGKSLGRRRARGRSEGASFAAFVSRGLGAGKELPRKGDMRCAAMDWVFAAVAADAACCCVEARGDYCDRAATAALCGVQGAAIGSRG</sequence>
<protein>
    <submittedName>
        <fullName evidence="1">Uncharacterized protein</fullName>
    </submittedName>
</protein>
<dbReference type="EMBL" id="ML995480">
    <property type="protein sequence ID" value="KAF2144041.1"/>
    <property type="molecule type" value="Genomic_DNA"/>
</dbReference>
<keyword evidence="2" id="KW-1185">Reference proteome</keyword>
<reference evidence="1" key="1">
    <citation type="journal article" date="2020" name="Stud. Mycol.">
        <title>101 Dothideomycetes genomes: a test case for predicting lifestyles and emergence of pathogens.</title>
        <authorList>
            <person name="Haridas S."/>
            <person name="Albert R."/>
            <person name="Binder M."/>
            <person name="Bloem J."/>
            <person name="Labutti K."/>
            <person name="Salamov A."/>
            <person name="Andreopoulos B."/>
            <person name="Baker S."/>
            <person name="Barry K."/>
            <person name="Bills G."/>
            <person name="Bluhm B."/>
            <person name="Cannon C."/>
            <person name="Castanera R."/>
            <person name="Culley D."/>
            <person name="Daum C."/>
            <person name="Ezra D."/>
            <person name="Gonzalez J."/>
            <person name="Henrissat B."/>
            <person name="Kuo A."/>
            <person name="Liang C."/>
            <person name="Lipzen A."/>
            <person name="Lutzoni F."/>
            <person name="Magnuson J."/>
            <person name="Mondo S."/>
            <person name="Nolan M."/>
            <person name="Ohm R."/>
            <person name="Pangilinan J."/>
            <person name="Park H.-J."/>
            <person name="Ramirez L."/>
            <person name="Alfaro M."/>
            <person name="Sun H."/>
            <person name="Tritt A."/>
            <person name="Yoshinaga Y."/>
            <person name="Zwiers L.-H."/>
            <person name="Turgeon B."/>
            <person name="Goodwin S."/>
            <person name="Spatafora J."/>
            <person name="Crous P."/>
            <person name="Grigoriev I."/>
        </authorList>
    </citation>
    <scope>NUCLEOTIDE SEQUENCE</scope>
    <source>
        <strain evidence="1">CBS 121167</strain>
    </source>
</reference>
<name>A0A6A6BNB8_9PEZI</name>
<accession>A0A6A6BNB8</accession>
<dbReference type="RefSeq" id="XP_033399753.1">
    <property type="nucleotide sequence ID" value="XM_033535544.1"/>
</dbReference>
<dbReference type="GeneID" id="54293038"/>
<gene>
    <name evidence="1" type="ORF">K452DRAFT_151952</name>
</gene>
<dbReference type="Proteomes" id="UP000799438">
    <property type="component" value="Unassembled WGS sequence"/>
</dbReference>
<proteinExistence type="predicted"/>
<evidence type="ECO:0000313" key="1">
    <source>
        <dbReference type="EMBL" id="KAF2144041.1"/>
    </source>
</evidence>
<evidence type="ECO:0000313" key="2">
    <source>
        <dbReference type="Proteomes" id="UP000799438"/>
    </source>
</evidence>
<dbReference type="AlphaFoldDB" id="A0A6A6BNB8"/>